<dbReference type="PANTHER" id="PTHR45913:SF19">
    <property type="entry name" value="LOW QUALITY PROTEIN: ZINC FINGER BED DOMAIN-CONTAINING PROTEIN 5-LIKE"/>
    <property type="match status" value="1"/>
</dbReference>
<reference evidence="1" key="1">
    <citation type="submission" date="2025-08" db="UniProtKB">
        <authorList>
            <consortium name="RefSeq"/>
        </authorList>
    </citation>
    <scope>IDENTIFICATION</scope>
    <source>
        <tissue evidence="1">Whole insect</tissue>
    </source>
</reference>
<dbReference type="AlphaFoldDB" id="A0A6P7GET2"/>
<dbReference type="InParanoid" id="A0A6P7GET2"/>
<proteinExistence type="predicted"/>
<dbReference type="PANTHER" id="PTHR45913">
    <property type="entry name" value="EPM2A-INTERACTING PROTEIN 1"/>
    <property type="match status" value="1"/>
</dbReference>
<organism evidence="1">
    <name type="scientific">Diabrotica virgifera virgifera</name>
    <name type="common">western corn rootworm</name>
    <dbReference type="NCBI Taxonomy" id="50390"/>
    <lineage>
        <taxon>Eukaryota</taxon>
        <taxon>Metazoa</taxon>
        <taxon>Ecdysozoa</taxon>
        <taxon>Arthropoda</taxon>
        <taxon>Hexapoda</taxon>
        <taxon>Insecta</taxon>
        <taxon>Pterygota</taxon>
        <taxon>Neoptera</taxon>
        <taxon>Endopterygota</taxon>
        <taxon>Coleoptera</taxon>
        <taxon>Polyphaga</taxon>
        <taxon>Cucujiformia</taxon>
        <taxon>Chrysomeloidea</taxon>
        <taxon>Chrysomelidae</taxon>
        <taxon>Galerucinae</taxon>
        <taxon>Diabroticina</taxon>
        <taxon>Diabroticites</taxon>
        <taxon>Diabrotica</taxon>
    </lineage>
</organism>
<dbReference type="RefSeq" id="XP_028148109.1">
    <property type="nucleotide sequence ID" value="XM_028292308.1"/>
</dbReference>
<evidence type="ECO:0000313" key="1">
    <source>
        <dbReference type="RefSeq" id="XP_028148109.1"/>
    </source>
</evidence>
<feature type="non-terminal residue" evidence="1">
    <location>
        <position position="1"/>
    </location>
</feature>
<sequence length="139" mass="16246">ATFRIYFAEPTNPDDGWIRNFFNCQAIEQIQGLTDEEQEKLVDLSSCSTMKDIFNGEKIADFWATARKDYKELGDKAMKKILPFARAYRCEQAFSSMCSMKNKYRNRLDMRSDFRVKVSSLEPNIREIMESKVKLNVSD</sequence>
<protein>
    <submittedName>
        <fullName evidence="1">Zinc finger BED domain-containing protein 5-like</fullName>
    </submittedName>
</protein>
<accession>A0A6P7GET2</accession>
<gene>
    <name evidence="1" type="primary">LOC114341508</name>
</gene>
<name>A0A6P7GET2_DIAVI</name>